<dbReference type="CDD" id="cd16618">
    <property type="entry name" value="mRING-HC-C4C4_CNOT4"/>
    <property type="match status" value="1"/>
</dbReference>
<keyword evidence="1" id="KW-0863">Zinc-finger</keyword>
<dbReference type="GO" id="GO:0016567">
    <property type="term" value="P:protein ubiquitination"/>
    <property type="evidence" value="ECO:0007669"/>
    <property type="project" value="TreeGrafter"/>
</dbReference>
<keyword evidence="1" id="KW-0479">Metal-binding</keyword>
<dbReference type="PANTHER" id="PTHR12603">
    <property type="entry name" value="CCR4-NOT TRANSCRIPTION COMPLEX RELATED"/>
    <property type="match status" value="1"/>
</dbReference>
<dbReference type="InterPro" id="IPR013083">
    <property type="entry name" value="Znf_RING/FYVE/PHD"/>
</dbReference>
<reference evidence="4 5" key="1">
    <citation type="submission" date="2024-03" db="EMBL/GenBank/DDBJ databases">
        <authorList>
            <person name="Martinez-Hernandez J."/>
        </authorList>
    </citation>
    <scope>NUCLEOTIDE SEQUENCE [LARGE SCALE GENOMIC DNA]</scope>
</reference>
<dbReference type="EMBL" id="CAXHTB010000001">
    <property type="protein sequence ID" value="CAL0298990.1"/>
    <property type="molecule type" value="Genomic_DNA"/>
</dbReference>
<proteinExistence type="predicted"/>
<dbReference type="Pfam" id="PF14570">
    <property type="entry name" value="zf-RING_4"/>
    <property type="match status" value="1"/>
</dbReference>
<dbReference type="InterPro" id="IPR039780">
    <property type="entry name" value="Mot2"/>
</dbReference>
<protein>
    <recommendedName>
        <fullName evidence="3">RING-type domain-containing protein</fullName>
    </recommendedName>
</protein>
<evidence type="ECO:0000259" key="3">
    <source>
        <dbReference type="PROSITE" id="PS50089"/>
    </source>
</evidence>
<keyword evidence="1" id="KW-0862">Zinc</keyword>
<dbReference type="SUPFAM" id="SSF57850">
    <property type="entry name" value="RING/U-box"/>
    <property type="match status" value="1"/>
</dbReference>
<feature type="compositionally biased region" description="Low complexity" evidence="2">
    <location>
        <begin position="112"/>
        <end position="132"/>
    </location>
</feature>
<dbReference type="InterPro" id="IPR001841">
    <property type="entry name" value="Znf_RING"/>
</dbReference>
<gene>
    <name evidence="4" type="ORF">LLUT_LOCUS50</name>
</gene>
<organism evidence="4 5">
    <name type="scientific">Lupinus luteus</name>
    <name type="common">European yellow lupine</name>
    <dbReference type="NCBI Taxonomy" id="3873"/>
    <lineage>
        <taxon>Eukaryota</taxon>
        <taxon>Viridiplantae</taxon>
        <taxon>Streptophyta</taxon>
        <taxon>Embryophyta</taxon>
        <taxon>Tracheophyta</taxon>
        <taxon>Spermatophyta</taxon>
        <taxon>Magnoliopsida</taxon>
        <taxon>eudicotyledons</taxon>
        <taxon>Gunneridae</taxon>
        <taxon>Pentapetalae</taxon>
        <taxon>rosids</taxon>
        <taxon>fabids</taxon>
        <taxon>Fabales</taxon>
        <taxon>Fabaceae</taxon>
        <taxon>Papilionoideae</taxon>
        <taxon>50 kb inversion clade</taxon>
        <taxon>genistoids sensu lato</taxon>
        <taxon>core genistoids</taxon>
        <taxon>Genisteae</taxon>
        <taxon>Lupinus</taxon>
    </lineage>
</organism>
<feature type="region of interest" description="Disordered" evidence="2">
    <location>
        <begin position="104"/>
        <end position="142"/>
    </location>
</feature>
<feature type="domain" description="RING-type" evidence="3">
    <location>
        <begin position="251"/>
        <end position="293"/>
    </location>
</feature>
<dbReference type="AlphaFoldDB" id="A0AAV1VPT4"/>
<sequence>MTSVSISDPPFSRDSTKKKRTNGSAKLKQIKLDVRREQWLSRVKKECNADSNGRVDYYPSSKHIACEENESSNKEIGRKRGEDMEGSCIHGNCLGSLKNGSTQITFDHDESGSSFSGGSSSSGSTGTTSFSGNASEEEENDGCLDDWEAVADALNADVVVAESPAKHERQFSNNVPEAAKNPGVDFSKTKFSTVPESHPNCQAWKPNDALRPQCLPDLSKQHSSSLNSVWHGNHKTVPWAWKTIISQPSQCPICYEDLDVTDSSFLPCPCGFRLCLFCHKKIFEADGRCPGCRKLYDHVDGNGVFSVRAEAFHITQHCRMRTRC</sequence>
<dbReference type="PROSITE" id="PS50089">
    <property type="entry name" value="ZF_RING_2"/>
    <property type="match status" value="1"/>
</dbReference>
<evidence type="ECO:0000313" key="4">
    <source>
        <dbReference type="EMBL" id="CAL0298990.1"/>
    </source>
</evidence>
<accession>A0AAV1VPT4</accession>
<keyword evidence="5" id="KW-1185">Reference proteome</keyword>
<dbReference type="GO" id="GO:0004842">
    <property type="term" value="F:ubiquitin-protein transferase activity"/>
    <property type="evidence" value="ECO:0007669"/>
    <property type="project" value="InterPro"/>
</dbReference>
<dbReference type="GO" id="GO:0030014">
    <property type="term" value="C:CCR4-NOT complex"/>
    <property type="evidence" value="ECO:0007669"/>
    <property type="project" value="InterPro"/>
</dbReference>
<evidence type="ECO:0000256" key="2">
    <source>
        <dbReference type="SAM" id="MobiDB-lite"/>
    </source>
</evidence>
<dbReference type="GO" id="GO:0008270">
    <property type="term" value="F:zinc ion binding"/>
    <property type="evidence" value="ECO:0007669"/>
    <property type="project" value="UniProtKB-KW"/>
</dbReference>
<feature type="region of interest" description="Disordered" evidence="2">
    <location>
        <begin position="1"/>
        <end position="29"/>
    </location>
</feature>
<evidence type="ECO:0000313" key="5">
    <source>
        <dbReference type="Proteomes" id="UP001497480"/>
    </source>
</evidence>
<evidence type="ECO:0000256" key="1">
    <source>
        <dbReference type="PROSITE-ProRule" id="PRU00175"/>
    </source>
</evidence>
<dbReference type="FunFam" id="3.30.40.10:FF:000383">
    <property type="entry name" value="RING/U-box superfamily protein"/>
    <property type="match status" value="1"/>
</dbReference>
<dbReference type="InterPro" id="IPR039515">
    <property type="entry name" value="NOT4_mRING-HC-C4C4"/>
</dbReference>
<dbReference type="PANTHER" id="PTHR12603:SF0">
    <property type="entry name" value="CCR4-NOT TRANSCRIPTION COMPLEX SUBUNIT 4"/>
    <property type="match status" value="1"/>
</dbReference>
<dbReference type="Gene3D" id="3.30.40.10">
    <property type="entry name" value="Zinc/RING finger domain, C3HC4 (zinc finger)"/>
    <property type="match status" value="1"/>
</dbReference>
<name>A0AAV1VPT4_LUPLU</name>
<feature type="region of interest" description="Disordered" evidence="2">
    <location>
        <begin position="50"/>
        <end position="79"/>
    </location>
</feature>
<dbReference type="Proteomes" id="UP001497480">
    <property type="component" value="Unassembled WGS sequence"/>
</dbReference>
<comment type="caution">
    <text evidence="4">The sequence shown here is derived from an EMBL/GenBank/DDBJ whole genome shotgun (WGS) entry which is preliminary data.</text>
</comment>